<accession>A0A0L6V8S7</accession>
<sequence length="931" mass="104624">MSCACNYAITIPVQCAFGIVIQMEHQIPPPPKLMLSTAFIKMPKDHSHIHDPKHPESVLLLTILIEFQIISPPYCYIQIQKSKFPKLTKCCNPRRVCDSIHHPSTLQSNSKSSIHTDNIGVSPTGGLSSASAPFYIPQLAIYYLNHNMLHLQSPNPQDLSDWFRNKHVGYIFIIIVRLFLSRIKAFLTLLLPLLPFSPFLVVAQFYIQCSEFNQSCRSYWRRIQSQGIEDSFSSQSPPKYPASISSHPNGRKQDFQLDENILGSQNGCCKYLIPQRLQDTIELSKSILLGSFTNSVAQSEGRIDELYPKRLASSSMNLVRFAIAVHYGENVLICSCDFGNSAYLAFSGGFTSIPRLFLQALTSPQVGMTHTQISNLILAAAEKRKSVSNQQGGLDITDEVVVQGEDLECQVKVVWLGMDVVGSLIQTIFVITVTRKFTGQKVHWKFDFPHKVDYQAQSGGGRGLFNKPESPLAPAIWVSAADATGIVDTGATNHQDVLLKLAALNGTVTATHIRSIRMSSTHSMKRLDNFLYFPDIWGLISLGKLLDDGFQCGVGGSALGLVLADCFSPLVKNPVSPSLPAVMKLSVEGLFRASTSSHGFLFSARLVQWPREKGDLVVSDVLGLVDPADIFGNQYFLTLCDHATTFLYCFLLKPQAEVETKLQHALTIIRTHSGAPKAFQQYLFTIPPNSWTNGQTPLELWSGFTPQTDNIYPFGVKAYVHVPDETCKKLDDRAWLCYLVGYLEGRCWYFWDGHLKQFISSSVAQFLDYSSKPCLTANICDPSSDLLDHMIDKIPQISDLDIPKNLKHDFDVWEVLEEDPNLKIAGSCWVFAMKQNSDNMILWDEVKMGMEKELKIKWEYGISRVVGIDVERKNVIWLSQYHLLSQVVKEAEKYFAKSIWTVWTPLPDEQLVTCFNQDHIKTTQYQHFIMS</sequence>
<evidence type="ECO:0000259" key="3">
    <source>
        <dbReference type="Pfam" id="PF25597"/>
    </source>
</evidence>
<evidence type="ECO:0000256" key="1">
    <source>
        <dbReference type="SAM" id="MobiDB-lite"/>
    </source>
</evidence>
<feature type="transmembrane region" description="Helical" evidence="2">
    <location>
        <begin position="185"/>
        <end position="207"/>
    </location>
</feature>
<evidence type="ECO:0000313" key="5">
    <source>
        <dbReference type="Proteomes" id="UP000037035"/>
    </source>
</evidence>
<evidence type="ECO:0000256" key="2">
    <source>
        <dbReference type="SAM" id="Phobius"/>
    </source>
</evidence>
<feature type="domain" description="Retroviral polymerase SH3-like" evidence="3">
    <location>
        <begin position="717"/>
        <end position="769"/>
    </location>
</feature>
<name>A0A0L6V8S7_9BASI</name>
<dbReference type="Proteomes" id="UP000037035">
    <property type="component" value="Unassembled WGS sequence"/>
</dbReference>
<dbReference type="VEuPathDB" id="FungiDB:VP01_2384g1"/>
<organism evidence="4 5">
    <name type="scientific">Puccinia sorghi</name>
    <dbReference type="NCBI Taxonomy" id="27349"/>
    <lineage>
        <taxon>Eukaryota</taxon>
        <taxon>Fungi</taxon>
        <taxon>Dikarya</taxon>
        <taxon>Basidiomycota</taxon>
        <taxon>Pucciniomycotina</taxon>
        <taxon>Pucciniomycetes</taxon>
        <taxon>Pucciniales</taxon>
        <taxon>Pucciniaceae</taxon>
        <taxon>Puccinia</taxon>
    </lineage>
</organism>
<protein>
    <recommendedName>
        <fullName evidence="3">Retroviral polymerase SH3-like domain-containing protein</fullName>
    </recommendedName>
</protein>
<dbReference type="OrthoDB" id="7691805at2759"/>
<dbReference type="EMBL" id="LAVV01007263">
    <property type="protein sequence ID" value="KNZ56520.1"/>
    <property type="molecule type" value="Genomic_DNA"/>
</dbReference>
<dbReference type="InterPro" id="IPR057670">
    <property type="entry name" value="SH3_retrovirus"/>
</dbReference>
<comment type="caution">
    <text evidence="4">The sequence shown here is derived from an EMBL/GenBank/DDBJ whole genome shotgun (WGS) entry which is preliminary data.</text>
</comment>
<dbReference type="AlphaFoldDB" id="A0A0L6V8S7"/>
<keyword evidence="5" id="KW-1185">Reference proteome</keyword>
<reference evidence="4 5" key="1">
    <citation type="submission" date="2015-08" db="EMBL/GenBank/DDBJ databases">
        <title>Next Generation Sequencing and Analysis of the Genome of Puccinia sorghi L Schw, the Causal Agent of Maize Common Rust.</title>
        <authorList>
            <person name="Rochi L."/>
            <person name="Burguener G."/>
            <person name="Darino M."/>
            <person name="Turjanski A."/>
            <person name="Kreff E."/>
            <person name="Dieguez M.J."/>
            <person name="Sacco F."/>
        </authorList>
    </citation>
    <scope>NUCLEOTIDE SEQUENCE [LARGE SCALE GENOMIC DNA]</scope>
    <source>
        <strain evidence="4 5">RO10H11247</strain>
    </source>
</reference>
<feature type="region of interest" description="Disordered" evidence="1">
    <location>
        <begin position="230"/>
        <end position="250"/>
    </location>
</feature>
<gene>
    <name evidence="4" type="ORF">VP01_2384g1</name>
</gene>
<dbReference type="Pfam" id="PF25597">
    <property type="entry name" value="SH3_retrovirus"/>
    <property type="match status" value="1"/>
</dbReference>
<feature type="compositionally biased region" description="Polar residues" evidence="1">
    <location>
        <begin position="230"/>
        <end position="248"/>
    </location>
</feature>
<keyword evidence="2" id="KW-1133">Transmembrane helix</keyword>
<keyword evidence="2" id="KW-0812">Transmembrane</keyword>
<proteinExistence type="predicted"/>
<evidence type="ECO:0000313" key="4">
    <source>
        <dbReference type="EMBL" id="KNZ56520.1"/>
    </source>
</evidence>
<keyword evidence="2" id="KW-0472">Membrane</keyword>